<sequence>MKAALIICVAAGLAAAQVSPNKYTATQSKSVAAARATAPTSHSTSNIQGTAFDRYVVVFCENTDYSKAAGDPNFAWLASKGITLSNYFGVTHPSQPNYVASIGGDNFGMENDNFNQIAFNVSTVIDLLEDKGISWGSYQEDMPYSGFEGFGYSTTGANDYVRKHHPEVIYNANTTPQRLSNMKNLTMFYQELKNKQLPQYLTITPNMTNDGKSSCHDTSVTVAGQFLRSFFEPLLSDTYFMQDTLILVTFDETHSYSTVNRVFGVLLGDAVPSNLAGTEDNNYYNHYSDIATVEANWKLHTLGRWDVGANVFSFIADQTGDTLRSNDAITGSNPTRFQRSSFAGPFSSQKSAPYPAPNTGLARNGRTVLPAIQELWGGYSCNYCDYYTDSVVIPDGDNPPPGYD</sequence>
<feature type="chain" id="PRO_5042850970" description="Acid phosphatase" evidence="2">
    <location>
        <begin position="17"/>
        <end position="404"/>
    </location>
</feature>
<dbReference type="Pfam" id="PF04185">
    <property type="entry name" value="Phosphoesterase"/>
    <property type="match status" value="1"/>
</dbReference>
<dbReference type="GO" id="GO:0016788">
    <property type="term" value="F:hydrolase activity, acting on ester bonds"/>
    <property type="evidence" value="ECO:0007669"/>
    <property type="project" value="InterPro"/>
</dbReference>
<keyword evidence="4" id="KW-1185">Reference proteome</keyword>
<name>A0AAQ3M608_9PEZI</name>
<dbReference type="PANTHER" id="PTHR31956">
    <property type="entry name" value="NON-SPECIFIC PHOSPHOLIPASE C4-RELATED"/>
    <property type="match status" value="1"/>
</dbReference>
<evidence type="ECO:0008006" key="5">
    <source>
        <dbReference type="Google" id="ProtNLM"/>
    </source>
</evidence>
<proteinExistence type="predicted"/>
<keyword evidence="1" id="KW-0378">Hydrolase</keyword>
<keyword evidence="2" id="KW-0732">Signal</keyword>
<organism evidence="3 4">
    <name type="scientific">Acrodontium crateriforme</name>
    <dbReference type="NCBI Taxonomy" id="150365"/>
    <lineage>
        <taxon>Eukaryota</taxon>
        <taxon>Fungi</taxon>
        <taxon>Dikarya</taxon>
        <taxon>Ascomycota</taxon>
        <taxon>Pezizomycotina</taxon>
        <taxon>Dothideomycetes</taxon>
        <taxon>Dothideomycetidae</taxon>
        <taxon>Mycosphaerellales</taxon>
        <taxon>Teratosphaeriaceae</taxon>
        <taxon>Acrodontium</taxon>
    </lineage>
</organism>
<reference evidence="3 4" key="1">
    <citation type="submission" date="2023-11" db="EMBL/GenBank/DDBJ databases">
        <title>An acidophilic fungus is an integral part of prey digestion in a carnivorous sundew plant.</title>
        <authorList>
            <person name="Tsai I.J."/>
        </authorList>
    </citation>
    <scope>NUCLEOTIDE SEQUENCE [LARGE SCALE GENOMIC DNA]</scope>
    <source>
        <strain evidence="3">169a</strain>
    </source>
</reference>
<dbReference type="PANTHER" id="PTHR31956:SF15">
    <property type="entry name" value="ACID PHOSPHATASE PHOA"/>
    <property type="match status" value="1"/>
</dbReference>
<dbReference type="Proteomes" id="UP001303373">
    <property type="component" value="Chromosome 6"/>
</dbReference>
<accession>A0AAQ3M608</accession>
<dbReference type="AlphaFoldDB" id="A0AAQ3M608"/>
<evidence type="ECO:0000256" key="2">
    <source>
        <dbReference type="SAM" id="SignalP"/>
    </source>
</evidence>
<dbReference type="GO" id="GO:0009395">
    <property type="term" value="P:phospholipid catabolic process"/>
    <property type="evidence" value="ECO:0007669"/>
    <property type="project" value="TreeGrafter"/>
</dbReference>
<dbReference type="EMBL" id="CP138585">
    <property type="protein sequence ID" value="WPH01537.1"/>
    <property type="molecule type" value="Genomic_DNA"/>
</dbReference>
<gene>
    <name evidence="3" type="ORF">R9X50_00438300</name>
</gene>
<dbReference type="FunFam" id="3.40.720.10:FF:000064">
    <property type="entry name" value="Probable acid phosphatase Pho610"/>
    <property type="match status" value="1"/>
</dbReference>
<evidence type="ECO:0000313" key="3">
    <source>
        <dbReference type="EMBL" id="WPH01537.1"/>
    </source>
</evidence>
<evidence type="ECO:0000313" key="4">
    <source>
        <dbReference type="Proteomes" id="UP001303373"/>
    </source>
</evidence>
<protein>
    <recommendedName>
        <fullName evidence="5">Acid phosphatase</fullName>
    </recommendedName>
</protein>
<evidence type="ECO:0000256" key="1">
    <source>
        <dbReference type="ARBA" id="ARBA00022801"/>
    </source>
</evidence>
<dbReference type="InterPro" id="IPR017850">
    <property type="entry name" value="Alkaline_phosphatase_core_sf"/>
</dbReference>
<dbReference type="InterPro" id="IPR007312">
    <property type="entry name" value="Phosphoesterase"/>
</dbReference>
<dbReference type="Gene3D" id="3.40.720.10">
    <property type="entry name" value="Alkaline Phosphatase, subunit A"/>
    <property type="match status" value="1"/>
</dbReference>
<feature type="signal peptide" evidence="2">
    <location>
        <begin position="1"/>
        <end position="16"/>
    </location>
</feature>